<comment type="caution">
    <text evidence="1">The sequence shown here is derived from an EMBL/GenBank/DDBJ whole genome shotgun (WGS) entry which is preliminary data.</text>
</comment>
<dbReference type="Proteomes" id="UP000619260">
    <property type="component" value="Unassembled WGS sequence"/>
</dbReference>
<organism evidence="1 2">
    <name type="scientific">Virgisporangium aliadipatigenens</name>
    <dbReference type="NCBI Taxonomy" id="741659"/>
    <lineage>
        <taxon>Bacteria</taxon>
        <taxon>Bacillati</taxon>
        <taxon>Actinomycetota</taxon>
        <taxon>Actinomycetes</taxon>
        <taxon>Micromonosporales</taxon>
        <taxon>Micromonosporaceae</taxon>
        <taxon>Virgisporangium</taxon>
    </lineage>
</organism>
<protein>
    <recommendedName>
        <fullName evidence="3">DUF2470 domain-containing protein</fullName>
    </recommendedName>
</protein>
<evidence type="ECO:0000313" key="2">
    <source>
        <dbReference type="Proteomes" id="UP000619260"/>
    </source>
</evidence>
<reference evidence="1" key="1">
    <citation type="submission" date="2021-01" db="EMBL/GenBank/DDBJ databases">
        <title>Whole genome shotgun sequence of Virgisporangium aliadipatigenens NBRC 105644.</title>
        <authorList>
            <person name="Komaki H."/>
            <person name="Tamura T."/>
        </authorList>
    </citation>
    <scope>NUCLEOTIDE SEQUENCE</scope>
    <source>
        <strain evidence="1">NBRC 105644</strain>
    </source>
</reference>
<accession>A0A8J3YW33</accession>
<sequence>MQPSPAEIARTLASGLLPGEAHVRQHRGRLRMRHATTPEGETFLLTRAGGTLERALRPAPGETDTALVLAVDDVVPVQGGPDHGRVWLSGWAERLDGDDARAAADGYAAVAPTGDLLGIGSSHSIYRFSVDEVRLERGGILVEIDPVDFVSATPDPIQAVERELLADLNAHHLGELAEVLARRVPGPATFRAVRLDRYGVVLEASTVDVPVRISLPEPARDAAHLTELLHPALCPNCAGHPASR</sequence>
<dbReference type="AlphaFoldDB" id="A0A8J3YW33"/>
<keyword evidence="2" id="KW-1185">Reference proteome</keyword>
<gene>
    <name evidence="1" type="ORF">Val02_77560</name>
</gene>
<name>A0A8J3YW33_9ACTN</name>
<dbReference type="Gene3D" id="3.20.180.10">
    <property type="entry name" value="PNP-oxidase-like"/>
    <property type="match status" value="1"/>
</dbReference>
<dbReference type="SUPFAM" id="SSF50475">
    <property type="entry name" value="FMN-binding split barrel"/>
    <property type="match status" value="1"/>
</dbReference>
<evidence type="ECO:0000313" key="1">
    <source>
        <dbReference type="EMBL" id="GIJ50870.1"/>
    </source>
</evidence>
<dbReference type="InterPro" id="IPR037119">
    <property type="entry name" value="Haem_oxidase_HugZ-like_sf"/>
</dbReference>
<proteinExistence type="predicted"/>
<dbReference type="EMBL" id="BOPF01000040">
    <property type="protein sequence ID" value="GIJ50870.1"/>
    <property type="molecule type" value="Genomic_DNA"/>
</dbReference>
<evidence type="ECO:0008006" key="3">
    <source>
        <dbReference type="Google" id="ProtNLM"/>
    </source>
</evidence>